<name>E4KN28_9LACT</name>
<dbReference type="InterPro" id="IPR050553">
    <property type="entry name" value="Thioredoxin_ResA/DsbE_sf"/>
</dbReference>
<protein>
    <submittedName>
        <fullName evidence="5">Antioxidant, AhpC/TSA family</fullName>
        <ecNumber evidence="5">1.11.1.15</ecNumber>
    </submittedName>
</protein>
<dbReference type="Pfam" id="PF08534">
    <property type="entry name" value="Redoxin"/>
    <property type="match status" value="1"/>
</dbReference>
<dbReference type="GO" id="GO:0017004">
    <property type="term" value="P:cytochrome complex assembly"/>
    <property type="evidence" value="ECO:0007669"/>
    <property type="project" value="UniProtKB-KW"/>
</dbReference>
<dbReference type="PROSITE" id="PS51352">
    <property type="entry name" value="THIOREDOXIN_2"/>
    <property type="match status" value="1"/>
</dbReference>
<feature type="region of interest" description="Disordered" evidence="3">
    <location>
        <begin position="31"/>
        <end position="88"/>
    </location>
</feature>
<dbReference type="Proteomes" id="UP000005990">
    <property type="component" value="Unassembled WGS sequence"/>
</dbReference>
<dbReference type="InterPro" id="IPR013740">
    <property type="entry name" value="Redoxin"/>
</dbReference>
<comment type="subcellular location">
    <subcellularLocation>
        <location evidence="1">Cell envelope</location>
    </subcellularLocation>
</comment>
<organism evidence="5 6">
    <name type="scientific">Eremococcus coleocola ACS-139-V-Col8</name>
    <dbReference type="NCBI Taxonomy" id="908337"/>
    <lineage>
        <taxon>Bacteria</taxon>
        <taxon>Bacillati</taxon>
        <taxon>Bacillota</taxon>
        <taxon>Bacilli</taxon>
        <taxon>Lactobacillales</taxon>
        <taxon>Aerococcaceae</taxon>
        <taxon>Eremococcus</taxon>
    </lineage>
</organism>
<sequence length="218" mass="24066">MKRLLFLALALLLVFGGAFFIQESQKESGQAELAQLASQEASSESQIQEAASASPSQTSETSQDGSNQSDESDAETKSVPKIPNSQVMTADGQEVDLHSLMTNGKPTIINVWAAWCPPCQEEMPYFQTAYDQYKDQFNFIIIDGLASKPSETMETAQAFLADNNLTLPVYYDVNRSTQIKLGMNIFPTTILFDKDGNRQRINGQISQDQLMAFLEANS</sequence>
<keyword evidence="5" id="KW-0575">Peroxidase</keyword>
<evidence type="ECO:0000259" key="4">
    <source>
        <dbReference type="PROSITE" id="PS51352"/>
    </source>
</evidence>
<evidence type="ECO:0000256" key="3">
    <source>
        <dbReference type="SAM" id="MobiDB-lite"/>
    </source>
</evidence>
<dbReference type="PANTHER" id="PTHR42852">
    <property type="entry name" value="THIOL:DISULFIDE INTERCHANGE PROTEIN DSBE"/>
    <property type="match status" value="1"/>
</dbReference>
<keyword evidence="2" id="KW-0201">Cytochrome c-type biogenesis</keyword>
<accession>E4KN28</accession>
<dbReference type="EC" id="1.11.1.15" evidence="5"/>
<keyword evidence="6" id="KW-1185">Reference proteome</keyword>
<dbReference type="CDD" id="cd02966">
    <property type="entry name" value="TlpA_like_family"/>
    <property type="match status" value="1"/>
</dbReference>
<dbReference type="GO" id="GO:0030313">
    <property type="term" value="C:cell envelope"/>
    <property type="evidence" value="ECO:0007669"/>
    <property type="project" value="UniProtKB-SubCell"/>
</dbReference>
<reference evidence="5 6" key="1">
    <citation type="submission" date="2010-10" db="EMBL/GenBank/DDBJ databases">
        <authorList>
            <person name="Durkin A.S."/>
            <person name="Madupu R."/>
            <person name="Torralba M."/>
            <person name="Gillis M."/>
            <person name="Methe B."/>
            <person name="Sutton G."/>
            <person name="Nelson K.E."/>
        </authorList>
    </citation>
    <scope>NUCLEOTIDE SEQUENCE [LARGE SCALE GENOMIC DNA]</scope>
    <source>
        <strain evidence="5 6">ACS-139-V-Col8</strain>
    </source>
</reference>
<dbReference type="PROSITE" id="PS00194">
    <property type="entry name" value="THIOREDOXIN_1"/>
    <property type="match status" value="1"/>
</dbReference>
<dbReference type="AlphaFoldDB" id="E4KN28"/>
<dbReference type="RefSeq" id="WP_006417898.1">
    <property type="nucleotide sequence ID" value="NZ_AENN01000006.1"/>
</dbReference>
<evidence type="ECO:0000313" key="5">
    <source>
        <dbReference type="EMBL" id="EFR31766.1"/>
    </source>
</evidence>
<comment type="caution">
    <text evidence="5">The sequence shown here is derived from an EMBL/GenBank/DDBJ whole genome shotgun (WGS) entry which is preliminary data.</text>
</comment>
<dbReference type="SUPFAM" id="SSF52833">
    <property type="entry name" value="Thioredoxin-like"/>
    <property type="match status" value="1"/>
</dbReference>
<evidence type="ECO:0000256" key="1">
    <source>
        <dbReference type="ARBA" id="ARBA00004196"/>
    </source>
</evidence>
<dbReference type="InterPro" id="IPR036249">
    <property type="entry name" value="Thioredoxin-like_sf"/>
</dbReference>
<dbReference type="EMBL" id="AENN01000006">
    <property type="protein sequence ID" value="EFR31766.1"/>
    <property type="molecule type" value="Genomic_DNA"/>
</dbReference>
<dbReference type="Gene3D" id="3.40.30.10">
    <property type="entry name" value="Glutaredoxin"/>
    <property type="match status" value="1"/>
</dbReference>
<gene>
    <name evidence="5" type="ORF">HMPREF9257_0005</name>
</gene>
<evidence type="ECO:0000256" key="2">
    <source>
        <dbReference type="ARBA" id="ARBA00022748"/>
    </source>
</evidence>
<dbReference type="eggNOG" id="COG0526">
    <property type="taxonomic scope" value="Bacteria"/>
</dbReference>
<dbReference type="InterPro" id="IPR013766">
    <property type="entry name" value="Thioredoxin_domain"/>
</dbReference>
<feature type="domain" description="Thioredoxin" evidence="4">
    <location>
        <begin position="76"/>
        <end position="218"/>
    </location>
</feature>
<feature type="compositionally biased region" description="Low complexity" evidence="3">
    <location>
        <begin position="31"/>
        <end position="57"/>
    </location>
</feature>
<evidence type="ECO:0000313" key="6">
    <source>
        <dbReference type="Proteomes" id="UP000005990"/>
    </source>
</evidence>
<feature type="compositionally biased region" description="Polar residues" evidence="3">
    <location>
        <begin position="58"/>
        <end position="69"/>
    </location>
</feature>
<dbReference type="GO" id="GO:0004601">
    <property type="term" value="F:peroxidase activity"/>
    <property type="evidence" value="ECO:0007669"/>
    <property type="project" value="UniProtKB-KW"/>
</dbReference>
<dbReference type="InterPro" id="IPR017937">
    <property type="entry name" value="Thioredoxin_CS"/>
</dbReference>
<dbReference type="PANTHER" id="PTHR42852:SF17">
    <property type="entry name" value="THIOREDOXIN-LIKE PROTEIN HI_1115"/>
    <property type="match status" value="1"/>
</dbReference>
<proteinExistence type="predicted"/>
<dbReference type="STRING" id="908337.HMPREF9257_0005"/>
<keyword evidence="5" id="KW-0560">Oxidoreductase</keyword>
<dbReference type="OrthoDB" id="25753at2"/>